<name>A0A8R7ULR4_TRIUA</name>
<dbReference type="InterPro" id="IPR025724">
    <property type="entry name" value="GAG-pre-integrase_dom"/>
</dbReference>
<reference evidence="2" key="3">
    <citation type="submission" date="2022-06" db="UniProtKB">
        <authorList>
            <consortium name="EnsemblPlants"/>
        </authorList>
    </citation>
    <scope>IDENTIFICATION</scope>
</reference>
<dbReference type="Proteomes" id="UP000015106">
    <property type="component" value="Chromosome 5"/>
</dbReference>
<reference evidence="2" key="2">
    <citation type="submission" date="2018-03" db="EMBL/GenBank/DDBJ databases">
        <title>The Triticum urartu genome reveals the dynamic nature of wheat genome evolution.</title>
        <authorList>
            <person name="Ling H."/>
            <person name="Ma B."/>
            <person name="Shi X."/>
            <person name="Liu H."/>
            <person name="Dong L."/>
            <person name="Sun H."/>
            <person name="Cao Y."/>
            <person name="Gao Q."/>
            <person name="Zheng S."/>
            <person name="Li Y."/>
            <person name="Yu Y."/>
            <person name="Du H."/>
            <person name="Qi M."/>
            <person name="Li Y."/>
            <person name="Yu H."/>
            <person name="Cui Y."/>
            <person name="Wang N."/>
            <person name="Chen C."/>
            <person name="Wu H."/>
            <person name="Zhao Y."/>
            <person name="Zhang J."/>
            <person name="Li Y."/>
            <person name="Zhou W."/>
            <person name="Zhang B."/>
            <person name="Hu W."/>
            <person name="Eijk M."/>
            <person name="Tang J."/>
            <person name="Witsenboer H."/>
            <person name="Zhao S."/>
            <person name="Li Z."/>
            <person name="Zhang A."/>
            <person name="Wang D."/>
            <person name="Liang C."/>
        </authorList>
    </citation>
    <scope>NUCLEOTIDE SEQUENCE [LARGE SCALE GENOMIC DNA]</scope>
    <source>
        <strain evidence="2">cv. G1812</strain>
    </source>
</reference>
<reference evidence="3" key="1">
    <citation type="journal article" date="2013" name="Nature">
        <title>Draft genome of the wheat A-genome progenitor Triticum urartu.</title>
        <authorList>
            <person name="Ling H.Q."/>
            <person name="Zhao S."/>
            <person name="Liu D."/>
            <person name="Wang J."/>
            <person name="Sun H."/>
            <person name="Zhang C."/>
            <person name="Fan H."/>
            <person name="Li D."/>
            <person name="Dong L."/>
            <person name="Tao Y."/>
            <person name="Gao C."/>
            <person name="Wu H."/>
            <person name="Li Y."/>
            <person name="Cui Y."/>
            <person name="Guo X."/>
            <person name="Zheng S."/>
            <person name="Wang B."/>
            <person name="Yu K."/>
            <person name="Liang Q."/>
            <person name="Yang W."/>
            <person name="Lou X."/>
            <person name="Chen J."/>
            <person name="Feng M."/>
            <person name="Jian J."/>
            <person name="Zhang X."/>
            <person name="Luo G."/>
            <person name="Jiang Y."/>
            <person name="Liu J."/>
            <person name="Wang Z."/>
            <person name="Sha Y."/>
            <person name="Zhang B."/>
            <person name="Wu H."/>
            <person name="Tang D."/>
            <person name="Shen Q."/>
            <person name="Xue P."/>
            <person name="Zou S."/>
            <person name="Wang X."/>
            <person name="Liu X."/>
            <person name="Wang F."/>
            <person name="Yang Y."/>
            <person name="An X."/>
            <person name="Dong Z."/>
            <person name="Zhang K."/>
            <person name="Zhang X."/>
            <person name="Luo M.C."/>
            <person name="Dvorak J."/>
            <person name="Tong Y."/>
            <person name="Wang J."/>
            <person name="Yang H."/>
            <person name="Li Z."/>
            <person name="Wang D."/>
            <person name="Zhang A."/>
            <person name="Wang J."/>
        </authorList>
    </citation>
    <scope>NUCLEOTIDE SEQUENCE</scope>
    <source>
        <strain evidence="3">cv. G1812</strain>
    </source>
</reference>
<dbReference type="Pfam" id="PF13976">
    <property type="entry name" value="gag_pre-integrs"/>
    <property type="match status" value="1"/>
</dbReference>
<accession>A0A8R7ULR4</accession>
<dbReference type="EnsemblPlants" id="TuG1812G0500004082.01.T01">
    <property type="protein sequence ID" value="TuG1812G0500004082.01.T01.cds324476"/>
    <property type="gene ID" value="TuG1812G0500004082.01"/>
</dbReference>
<evidence type="ECO:0000259" key="1">
    <source>
        <dbReference type="Pfam" id="PF13976"/>
    </source>
</evidence>
<evidence type="ECO:0000313" key="3">
    <source>
        <dbReference type="Proteomes" id="UP000015106"/>
    </source>
</evidence>
<evidence type="ECO:0000313" key="2">
    <source>
        <dbReference type="EnsemblPlants" id="TuG1812G0500004082.01.T01.cds324476"/>
    </source>
</evidence>
<feature type="domain" description="GAG-pre-integrase" evidence="1">
    <location>
        <begin position="13"/>
        <end position="76"/>
    </location>
</feature>
<proteinExistence type="predicted"/>
<sequence length="76" mass="8535">MRELLHHGRCIGGLYPISSGVFNHKRRHPYSVIKPSLARWHQRLGHPSSVIVKQVVNKGNLPLSYSQSSESVCEAC</sequence>
<keyword evidence="3" id="KW-1185">Reference proteome</keyword>
<organism evidence="2 3">
    <name type="scientific">Triticum urartu</name>
    <name type="common">Red wild einkorn</name>
    <name type="synonym">Crithodium urartu</name>
    <dbReference type="NCBI Taxonomy" id="4572"/>
    <lineage>
        <taxon>Eukaryota</taxon>
        <taxon>Viridiplantae</taxon>
        <taxon>Streptophyta</taxon>
        <taxon>Embryophyta</taxon>
        <taxon>Tracheophyta</taxon>
        <taxon>Spermatophyta</taxon>
        <taxon>Magnoliopsida</taxon>
        <taxon>Liliopsida</taxon>
        <taxon>Poales</taxon>
        <taxon>Poaceae</taxon>
        <taxon>BOP clade</taxon>
        <taxon>Pooideae</taxon>
        <taxon>Triticodae</taxon>
        <taxon>Triticeae</taxon>
        <taxon>Triticinae</taxon>
        <taxon>Triticum</taxon>
    </lineage>
</organism>
<dbReference type="Gramene" id="TuG1812G0500004082.01.T01">
    <property type="protein sequence ID" value="TuG1812G0500004082.01.T01.cds324476"/>
    <property type="gene ID" value="TuG1812G0500004082.01"/>
</dbReference>
<protein>
    <recommendedName>
        <fullName evidence="1">GAG-pre-integrase domain-containing protein</fullName>
    </recommendedName>
</protein>
<dbReference type="AlphaFoldDB" id="A0A8R7ULR4"/>